<evidence type="ECO:0000256" key="4">
    <source>
        <dbReference type="SAM" id="MobiDB-lite"/>
    </source>
</evidence>
<keyword evidence="6" id="KW-1185">Reference proteome</keyword>
<dbReference type="SMART" id="SM00248">
    <property type="entry name" value="ANK"/>
    <property type="match status" value="4"/>
</dbReference>
<name>A0A8T2TA13_CERRI</name>
<dbReference type="InterPro" id="IPR036770">
    <property type="entry name" value="Ankyrin_rpt-contain_sf"/>
</dbReference>
<evidence type="ECO:0000256" key="3">
    <source>
        <dbReference type="PROSITE-ProRule" id="PRU00023"/>
    </source>
</evidence>
<dbReference type="SUPFAM" id="SSF48403">
    <property type="entry name" value="Ankyrin repeat"/>
    <property type="match status" value="1"/>
</dbReference>
<dbReference type="EMBL" id="CM035419">
    <property type="protein sequence ID" value="KAH7414982.1"/>
    <property type="molecule type" value="Genomic_DNA"/>
</dbReference>
<feature type="repeat" description="ANK" evidence="3">
    <location>
        <begin position="75"/>
        <end position="107"/>
    </location>
</feature>
<reference evidence="5" key="1">
    <citation type="submission" date="2021-08" db="EMBL/GenBank/DDBJ databases">
        <title>WGS assembly of Ceratopteris richardii.</title>
        <authorList>
            <person name="Marchant D.B."/>
            <person name="Chen G."/>
            <person name="Jenkins J."/>
            <person name="Shu S."/>
            <person name="Leebens-Mack J."/>
            <person name="Grimwood J."/>
            <person name="Schmutz J."/>
            <person name="Soltis P."/>
            <person name="Soltis D."/>
            <person name="Chen Z.-H."/>
        </authorList>
    </citation>
    <scope>NUCLEOTIDE SEQUENCE</scope>
    <source>
        <strain evidence="5">Whitten #5841</strain>
        <tissue evidence="5">Leaf</tissue>
    </source>
</reference>
<dbReference type="Gene3D" id="1.25.40.20">
    <property type="entry name" value="Ankyrin repeat-containing domain"/>
    <property type="match status" value="1"/>
</dbReference>
<accession>A0A8T2TA13</accession>
<dbReference type="EMBL" id="CM035419">
    <property type="protein sequence ID" value="KAH7414985.1"/>
    <property type="molecule type" value="Genomic_DNA"/>
</dbReference>
<feature type="repeat" description="ANK" evidence="3">
    <location>
        <begin position="39"/>
        <end position="72"/>
    </location>
</feature>
<comment type="caution">
    <text evidence="5">The sequence shown here is derived from an EMBL/GenBank/DDBJ whole genome shotgun (WGS) entry which is preliminary data.</text>
</comment>
<organism evidence="5 6">
    <name type="scientific">Ceratopteris richardii</name>
    <name type="common">Triangle waterfern</name>
    <dbReference type="NCBI Taxonomy" id="49495"/>
    <lineage>
        <taxon>Eukaryota</taxon>
        <taxon>Viridiplantae</taxon>
        <taxon>Streptophyta</taxon>
        <taxon>Embryophyta</taxon>
        <taxon>Tracheophyta</taxon>
        <taxon>Polypodiopsida</taxon>
        <taxon>Polypodiidae</taxon>
        <taxon>Polypodiales</taxon>
        <taxon>Pteridineae</taxon>
        <taxon>Pteridaceae</taxon>
        <taxon>Parkerioideae</taxon>
        <taxon>Ceratopteris</taxon>
    </lineage>
</organism>
<dbReference type="AlphaFoldDB" id="A0A8T2TA13"/>
<keyword evidence="1" id="KW-0677">Repeat</keyword>
<gene>
    <name evidence="5" type="ORF">KP509_14G022000</name>
</gene>
<sequence length="419" mass="46572">MGGTPSKEELLYQEVRNGNHDAVKSLRRQGTSLEWKDKQGRTPLLLACSRSELLDMSITLLNLGANTNAYGAGAHGGYPLHYACKEGLDKTVTLLLTHGANPFAVNDSGQTALDMARKRGHANVVRVLEDRLCIFSGIVRKVSGSSILEFLAPNLMTRKVWAVVLPHKLNNDDGTPEYELALYVPPKFSLWNALHASSAHPAGLCNVSQPQSVIILRKAEIQEPDFTLADPVLIITENAHKMIFFSEKRGDKEQLKRLQLACQLMFQEQIRSSDSSSREDDPMEQDHDNVIRFHVSISESSCSEFPLVRQEARQLDFDESLQIGMPVKFKHTILKSTSECATVVHLHEPVQTAIACQRSVSPEASSTYLNGEQKDRIPYNGCSSWGRDDRYTAQTSYRHSHEGVTSQSSSSLLPSLLMV</sequence>
<dbReference type="PANTHER" id="PTHR24198:SF165">
    <property type="entry name" value="ANKYRIN REPEAT-CONTAINING PROTEIN-RELATED"/>
    <property type="match status" value="1"/>
</dbReference>
<feature type="compositionally biased region" description="Low complexity" evidence="4">
    <location>
        <begin position="406"/>
        <end position="419"/>
    </location>
</feature>
<dbReference type="PANTHER" id="PTHR24198">
    <property type="entry name" value="ANKYRIN REPEAT AND PROTEIN KINASE DOMAIN-CONTAINING PROTEIN"/>
    <property type="match status" value="1"/>
</dbReference>
<dbReference type="PROSITE" id="PS50297">
    <property type="entry name" value="ANK_REP_REGION"/>
    <property type="match status" value="1"/>
</dbReference>
<dbReference type="PROSITE" id="PS50088">
    <property type="entry name" value="ANK_REPEAT"/>
    <property type="match status" value="2"/>
</dbReference>
<evidence type="ECO:0000256" key="1">
    <source>
        <dbReference type="ARBA" id="ARBA00022737"/>
    </source>
</evidence>
<evidence type="ECO:0000313" key="5">
    <source>
        <dbReference type="EMBL" id="KAH7414985.1"/>
    </source>
</evidence>
<evidence type="ECO:0000313" key="6">
    <source>
        <dbReference type="Proteomes" id="UP000825935"/>
    </source>
</evidence>
<evidence type="ECO:0000256" key="2">
    <source>
        <dbReference type="ARBA" id="ARBA00023043"/>
    </source>
</evidence>
<dbReference type="Pfam" id="PF12796">
    <property type="entry name" value="Ank_2"/>
    <property type="match status" value="1"/>
</dbReference>
<keyword evidence="2 3" id="KW-0040">ANK repeat</keyword>
<dbReference type="InterPro" id="IPR002110">
    <property type="entry name" value="Ankyrin_rpt"/>
</dbReference>
<protein>
    <submittedName>
        <fullName evidence="5">Uncharacterized protein</fullName>
    </submittedName>
</protein>
<dbReference type="Proteomes" id="UP000825935">
    <property type="component" value="Chromosome 14"/>
</dbReference>
<proteinExistence type="predicted"/>
<feature type="region of interest" description="Disordered" evidence="4">
    <location>
        <begin position="396"/>
        <end position="419"/>
    </location>
</feature>
<dbReference type="OrthoDB" id="1711136at2759"/>
<dbReference type="EMBL" id="CM035419">
    <property type="protein sequence ID" value="KAH7414984.1"/>
    <property type="molecule type" value="Genomic_DNA"/>
</dbReference>